<feature type="compositionally biased region" description="Basic and acidic residues" evidence="1">
    <location>
        <begin position="263"/>
        <end position="276"/>
    </location>
</feature>
<feature type="compositionally biased region" description="Basic and acidic residues" evidence="1">
    <location>
        <begin position="285"/>
        <end position="294"/>
    </location>
</feature>
<name>A0A7S3DIQ8_9EUKA</name>
<reference evidence="2" key="1">
    <citation type="submission" date="2021-01" db="EMBL/GenBank/DDBJ databases">
        <authorList>
            <person name="Corre E."/>
            <person name="Pelletier E."/>
            <person name="Niang G."/>
            <person name="Scheremetjew M."/>
            <person name="Finn R."/>
            <person name="Kale V."/>
            <person name="Holt S."/>
            <person name="Cochrane G."/>
            <person name="Meng A."/>
            <person name="Brown T."/>
            <person name="Cohen L."/>
        </authorList>
    </citation>
    <scope>NUCLEOTIDE SEQUENCE</scope>
    <source>
        <strain evidence="2">NIES-2562</strain>
    </source>
</reference>
<gene>
    <name evidence="2" type="ORF">PBIL07802_LOCUS20796</name>
</gene>
<organism evidence="2">
    <name type="scientific">Palpitomonas bilix</name>
    <dbReference type="NCBI Taxonomy" id="652834"/>
    <lineage>
        <taxon>Eukaryota</taxon>
        <taxon>Eukaryota incertae sedis</taxon>
    </lineage>
</organism>
<evidence type="ECO:0000313" key="2">
    <source>
        <dbReference type="EMBL" id="CAE0258533.1"/>
    </source>
</evidence>
<evidence type="ECO:0000256" key="1">
    <source>
        <dbReference type="SAM" id="MobiDB-lite"/>
    </source>
</evidence>
<accession>A0A7S3DIQ8</accession>
<dbReference type="AlphaFoldDB" id="A0A7S3DIQ8"/>
<dbReference type="EMBL" id="HBIB01032150">
    <property type="protein sequence ID" value="CAE0258533.1"/>
    <property type="molecule type" value="Transcribed_RNA"/>
</dbReference>
<proteinExistence type="predicted"/>
<feature type="compositionally biased region" description="Low complexity" evidence="1">
    <location>
        <begin position="239"/>
        <end position="258"/>
    </location>
</feature>
<sequence length="294" mass="32447">MGQLIQIAVEELKSYDCKGSWYRRCGYYGAKVFAAGVELNTEIGSVFRHAVAQHDLDFFADVIETGIGSSAPTPALLSIPEETAFVSSKFDKDEDEEIASNVYEPSLLSIKRTPSALNLLAVVRSWKGEARTDRDCLEFKSEMEEKLEWIENEENKKDVKEGASVVGDENNNFNATLCEKVGSEGLNGLVSIASDLNKSINSSNVDRTISASNMAYPEKENEVSQGHDFDPEYEDIHRSPSQILSTPTPTIPLAPILLESEEANEKPSVKDERVAEMGEEDEAFGEIKGEERAP</sequence>
<protein>
    <submittedName>
        <fullName evidence="2">Uncharacterized protein</fullName>
    </submittedName>
</protein>
<feature type="region of interest" description="Disordered" evidence="1">
    <location>
        <begin position="230"/>
        <end position="294"/>
    </location>
</feature>